<comment type="caution">
    <text evidence="1">The sequence shown here is derived from an EMBL/GenBank/DDBJ whole genome shotgun (WGS) entry which is preliminary data.</text>
</comment>
<sequence length="361" mass="41185">MNTTVNMTLQDLGYNNYFEKLRIDNNLKDFEIGRVISEQKERYIVKSEKGEFEAEITGNLRFSAKSRKDFPAVGDWVSLIYHETDFAVINSILPRISTLSRQAVNKFGELQIIASNIDYGLIVQSVNRDFNINRLERYLTLCYTSRIEPIIVITKTDLTDEENLNDLLNKIKIRVKNVPLIPVSNETKEGIDKLKKLLYKGKTYCLLGSSGVGKSSLINSLIGESRMKTANISQSIDRGKHVTTRRELIPMINGAILIDNPGMREVGITDSSLGIESTFEKIYDLAQSCKFSDCTHTSEIGCAVQLAIDNGQIEKSHFENFLKMEREKEHYESAVAEKRRKDKDFGKMIKHYKKTKKSNNF</sequence>
<evidence type="ECO:0000313" key="2">
    <source>
        <dbReference type="Proteomes" id="UP001595191"/>
    </source>
</evidence>
<protein>
    <submittedName>
        <fullName evidence="1">Ribosome small subunit-dependent GTPase A</fullName>
    </submittedName>
</protein>
<name>A0ACC7LKT0_9FLAO</name>
<organism evidence="1 2">
    <name type="scientific">Meishania litoralis</name>
    <dbReference type="NCBI Taxonomy" id="3434685"/>
    <lineage>
        <taxon>Bacteria</taxon>
        <taxon>Pseudomonadati</taxon>
        <taxon>Bacteroidota</taxon>
        <taxon>Flavobacteriia</taxon>
        <taxon>Flavobacteriales</taxon>
        <taxon>Flavobacteriaceae</taxon>
        <taxon>Meishania</taxon>
    </lineage>
</organism>
<proteinExistence type="predicted"/>
<dbReference type="EMBL" id="JBHFPV010000002">
    <property type="protein sequence ID" value="MFH6604341.1"/>
    <property type="molecule type" value="Genomic_DNA"/>
</dbReference>
<dbReference type="Proteomes" id="UP001595191">
    <property type="component" value="Unassembled WGS sequence"/>
</dbReference>
<gene>
    <name evidence="1" type="primary">rsgA</name>
    <name evidence="1" type="ORF">ACEZ3G_12690</name>
</gene>
<evidence type="ECO:0000313" key="1">
    <source>
        <dbReference type="EMBL" id="MFH6604341.1"/>
    </source>
</evidence>
<accession>A0ACC7LKT0</accession>
<reference evidence="1" key="1">
    <citation type="submission" date="2024-09" db="EMBL/GenBank/DDBJ databases">
        <authorList>
            <person name="Liu J."/>
        </authorList>
    </citation>
    <scope>NUCLEOTIDE SEQUENCE</scope>
    <source>
        <strain evidence="1">NBU2967</strain>
    </source>
</reference>
<keyword evidence="2" id="KW-1185">Reference proteome</keyword>